<dbReference type="AlphaFoldDB" id="A0A2V2A5E5"/>
<protein>
    <submittedName>
        <fullName evidence="2">Spore maturation protein CgeB</fullName>
    </submittedName>
</protein>
<sequence length="323" mass="37868">MLIILISDELTAKAIDKSKNIIISKDWRWLFKIYKPDFILVESAWRGHKDKWRYKIANYPDYPERNNIELRKLLEMADKYNIPAVFWNKEDGAHFNRFIDSASLFKYILTVDENCVERYRSILGNNVKVGVLPFAVQPKFHYPATSPPRYRKSLFIGSYSKHIHSARQQWQDMAFSAASPYGLDIIDRNSDRNPDVYRYPDLPNTTVFPNVPYDKTGDVYRQYSHCLNVNTVTDSPSMFSRRLIEIMACGRLAVSNPSVSVNTRFEGMCEVIESREHADELFAQLSKGYTKQQIEMMRYASAHVLENYNYDQWLQHIVDFIEL</sequence>
<dbReference type="Pfam" id="PF13524">
    <property type="entry name" value="Glyco_trans_1_2"/>
    <property type="match status" value="1"/>
</dbReference>
<evidence type="ECO:0000259" key="1">
    <source>
        <dbReference type="Pfam" id="PF13524"/>
    </source>
</evidence>
<dbReference type="EMBL" id="QGGM01000002">
    <property type="protein sequence ID" value="PWK14642.1"/>
    <property type="molecule type" value="Genomic_DNA"/>
</dbReference>
<proteinExistence type="predicted"/>
<gene>
    <name evidence="2" type="ORF">C8D84_102117</name>
</gene>
<feature type="domain" description="Spore protein YkvP/CgeB glycosyl transferase-like" evidence="1">
    <location>
        <begin position="198"/>
        <end position="318"/>
    </location>
</feature>
<keyword evidence="3" id="KW-1185">Reference proteome</keyword>
<name>A0A2V2A5E5_PSYIM</name>
<accession>A0A2V2A5E5</accession>
<dbReference type="Proteomes" id="UP000245655">
    <property type="component" value="Unassembled WGS sequence"/>
</dbReference>
<comment type="caution">
    <text evidence="2">The sequence shown here is derived from an EMBL/GenBank/DDBJ whole genome shotgun (WGS) entry which is preliminary data.</text>
</comment>
<evidence type="ECO:0000313" key="2">
    <source>
        <dbReference type="EMBL" id="PWK14642.1"/>
    </source>
</evidence>
<organism evidence="2 3">
    <name type="scientific">Psychrobacter immobilis</name>
    <dbReference type="NCBI Taxonomy" id="498"/>
    <lineage>
        <taxon>Bacteria</taxon>
        <taxon>Pseudomonadati</taxon>
        <taxon>Pseudomonadota</taxon>
        <taxon>Gammaproteobacteria</taxon>
        <taxon>Moraxellales</taxon>
        <taxon>Moraxellaceae</taxon>
        <taxon>Psychrobacter</taxon>
    </lineage>
</organism>
<dbReference type="InterPro" id="IPR055259">
    <property type="entry name" value="YkvP/CgeB_Glyco_trans-like"/>
</dbReference>
<evidence type="ECO:0000313" key="3">
    <source>
        <dbReference type="Proteomes" id="UP000245655"/>
    </source>
</evidence>
<reference evidence="2 3" key="1">
    <citation type="submission" date="2018-05" db="EMBL/GenBank/DDBJ databases">
        <title>Genomic Encyclopedia of Type Strains, Phase IV (KMG-IV): sequencing the most valuable type-strain genomes for metagenomic binning, comparative biology and taxonomic classification.</title>
        <authorList>
            <person name="Goeker M."/>
        </authorList>
    </citation>
    <scope>NUCLEOTIDE SEQUENCE [LARGE SCALE GENOMIC DNA]</scope>
    <source>
        <strain evidence="2 3">DSM 7229</strain>
    </source>
</reference>